<feature type="domain" description="Cation efflux protein transmembrane" evidence="10">
    <location>
        <begin position="20"/>
        <end position="210"/>
    </location>
</feature>
<feature type="transmembrane region" description="Helical" evidence="9">
    <location>
        <begin position="51"/>
        <end position="69"/>
    </location>
</feature>
<dbReference type="GO" id="GO:0005385">
    <property type="term" value="F:zinc ion transmembrane transporter activity"/>
    <property type="evidence" value="ECO:0007669"/>
    <property type="project" value="TreeGrafter"/>
</dbReference>
<evidence type="ECO:0000256" key="7">
    <source>
        <dbReference type="ARBA" id="ARBA00023065"/>
    </source>
</evidence>
<evidence type="ECO:0000256" key="2">
    <source>
        <dbReference type="ARBA" id="ARBA00008873"/>
    </source>
</evidence>
<dbReference type="AlphaFoldDB" id="A0A7W8AFW9"/>
<proteinExistence type="inferred from homology"/>
<dbReference type="Pfam" id="PF16916">
    <property type="entry name" value="ZT_dimer"/>
    <property type="match status" value="1"/>
</dbReference>
<dbReference type="InterPro" id="IPR002524">
    <property type="entry name" value="Cation_efflux"/>
</dbReference>
<accession>A0A7W8AFW9</accession>
<evidence type="ECO:0000256" key="8">
    <source>
        <dbReference type="ARBA" id="ARBA00023136"/>
    </source>
</evidence>
<keyword evidence="7" id="KW-0406">Ion transport</keyword>
<reference evidence="12 13" key="1">
    <citation type="submission" date="2020-08" db="EMBL/GenBank/DDBJ databases">
        <title>Genomic Encyclopedia of Type Strains, Phase IV (KMG-IV): sequencing the most valuable type-strain genomes for metagenomic binning, comparative biology and taxonomic classification.</title>
        <authorList>
            <person name="Goeker M."/>
        </authorList>
    </citation>
    <scope>NUCLEOTIDE SEQUENCE [LARGE SCALE GENOMIC DNA]</scope>
    <source>
        <strain evidence="12 13">DSM 25620</strain>
    </source>
</reference>
<keyword evidence="13" id="KW-1185">Reference proteome</keyword>
<dbReference type="PANTHER" id="PTHR11562:SF17">
    <property type="entry name" value="RE54080P-RELATED"/>
    <property type="match status" value="1"/>
</dbReference>
<keyword evidence="3" id="KW-0813">Transport</keyword>
<dbReference type="Proteomes" id="UP000531231">
    <property type="component" value="Unassembled WGS sequence"/>
</dbReference>
<protein>
    <submittedName>
        <fullName evidence="12">Cobalt-zinc-cadmium efflux system protein</fullName>
    </submittedName>
</protein>
<comment type="caution">
    <text evidence="12">The sequence shown here is derived from an EMBL/GenBank/DDBJ whole genome shotgun (WGS) entry which is preliminary data.</text>
</comment>
<evidence type="ECO:0000313" key="12">
    <source>
        <dbReference type="EMBL" id="MBB5089599.1"/>
    </source>
</evidence>
<keyword evidence="4 9" id="KW-0812">Transmembrane</keyword>
<evidence type="ECO:0000256" key="5">
    <source>
        <dbReference type="ARBA" id="ARBA00022906"/>
    </source>
</evidence>
<dbReference type="InterPro" id="IPR036837">
    <property type="entry name" value="Cation_efflux_CTD_sf"/>
</dbReference>
<feature type="transmembrane region" description="Helical" evidence="9">
    <location>
        <begin position="20"/>
        <end position="39"/>
    </location>
</feature>
<feature type="transmembrane region" description="Helical" evidence="9">
    <location>
        <begin position="157"/>
        <end position="178"/>
    </location>
</feature>
<evidence type="ECO:0000313" key="13">
    <source>
        <dbReference type="Proteomes" id="UP000531231"/>
    </source>
</evidence>
<evidence type="ECO:0000259" key="11">
    <source>
        <dbReference type="Pfam" id="PF16916"/>
    </source>
</evidence>
<dbReference type="InterPro" id="IPR027469">
    <property type="entry name" value="Cation_efflux_TMD_sf"/>
</dbReference>
<keyword evidence="8 9" id="KW-0472">Membrane</keyword>
<dbReference type="Pfam" id="PF01545">
    <property type="entry name" value="Cation_efflux"/>
    <property type="match status" value="1"/>
</dbReference>
<dbReference type="InterPro" id="IPR027470">
    <property type="entry name" value="Cation_efflux_CTD"/>
</dbReference>
<evidence type="ECO:0000256" key="3">
    <source>
        <dbReference type="ARBA" id="ARBA00022448"/>
    </source>
</evidence>
<dbReference type="PANTHER" id="PTHR11562">
    <property type="entry name" value="CATION EFFLUX PROTEIN/ ZINC TRANSPORTER"/>
    <property type="match status" value="1"/>
</dbReference>
<feature type="transmembrane region" description="Helical" evidence="9">
    <location>
        <begin position="184"/>
        <end position="202"/>
    </location>
</feature>
<dbReference type="InterPro" id="IPR058533">
    <property type="entry name" value="Cation_efflux_TM"/>
</dbReference>
<gene>
    <name evidence="12" type="ORF">HNQ68_000111</name>
</gene>
<dbReference type="SUPFAM" id="SSF161111">
    <property type="entry name" value="Cation efflux protein transmembrane domain-like"/>
    <property type="match status" value="1"/>
</dbReference>
<feature type="transmembrane region" description="Helical" evidence="9">
    <location>
        <begin position="117"/>
        <end position="136"/>
    </location>
</feature>
<evidence type="ECO:0000256" key="4">
    <source>
        <dbReference type="ARBA" id="ARBA00022692"/>
    </source>
</evidence>
<evidence type="ECO:0000259" key="10">
    <source>
        <dbReference type="Pfam" id="PF01545"/>
    </source>
</evidence>
<evidence type="ECO:0000256" key="1">
    <source>
        <dbReference type="ARBA" id="ARBA00004141"/>
    </source>
</evidence>
<evidence type="ECO:0000256" key="9">
    <source>
        <dbReference type="SAM" id="Phobius"/>
    </source>
</evidence>
<name>A0A7W8AFW9_9HYPH</name>
<organism evidence="12 13">
    <name type="scientific">Pseudochrobactrum saccharolyticum</name>
    <dbReference type="NCBI Taxonomy" id="354352"/>
    <lineage>
        <taxon>Bacteria</taxon>
        <taxon>Pseudomonadati</taxon>
        <taxon>Pseudomonadota</taxon>
        <taxon>Alphaproteobacteria</taxon>
        <taxon>Hyphomicrobiales</taxon>
        <taxon>Brucellaceae</taxon>
        <taxon>Pseudochrobactrum</taxon>
    </lineage>
</organism>
<dbReference type="EMBL" id="JACHIL010000001">
    <property type="protein sequence ID" value="MBB5089599.1"/>
    <property type="molecule type" value="Genomic_DNA"/>
</dbReference>
<keyword evidence="6 9" id="KW-1133">Transmembrane helix</keyword>
<keyword evidence="5" id="KW-0864">Zinc transport</keyword>
<keyword evidence="5" id="KW-0862">Zinc</keyword>
<dbReference type="GO" id="GO:0005886">
    <property type="term" value="C:plasma membrane"/>
    <property type="evidence" value="ECO:0007669"/>
    <property type="project" value="TreeGrafter"/>
</dbReference>
<comment type="similarity">
    <text evidence="2">Belongs to the cation diffusion facilitator (CDF) transporter (TC 2.A.4) family. SLC30A subfamily.</text>
</comment>
<dbReference type="InterPro" id="IPR050681">
    <property type="entry name" value="CDF/SLC30A"/>
</dbReference>
<evidence type="ECO:0000256" key="6">
    <source>
        <dbReference type="ARBA" id="ARBA00022989"/>
    </source>
</evidence>
<dbReference type="SUPFAM" id="SSF160240">
    <property type="entry name" value="Cation efflux protein cytoplasmic domain-like"/>
    <property type="match status" value="1"/>
</dbReference>
<feature type="domain" description="Cation efflux protein cytoplasmic" evidence="11">
    <location>
        <begin position="217"/>
        <end position="288"/>
    </location>
</feature>
<dbReference type="Gene3D" id="1.20.1510.10">
    <property type="entry name" value="Cation efflux protein transmembrane domain"/>
    <property type="match status" value="1"/>
</dbReference>
<dbReference type="NCBIfam" id="TIGR01297">
    <property type="entry name" value="CDF"/>
    <property type="match status" value="1"/>
</dbReference>
<feature type="transmembrane region" description="Helical" evidence="9">
    <location>
        <begin position="81"/>
        <end position="105"/>
    </location>
</feature>
<sequence length="298" mass="32846">MMSGDHNHADVSTTPVSRLWMALGLTGSFMIAEIIGSYVTGSLALLSDAMHMATDTFALALALIAIYLGRRAADIFRTYGYSRFEILAAAINAVLLLLVAFYILYEAYERLFQPAEVQSVGMMIVAVLGLIVNFISMQLLSGKKDESLNVKGAYLEVWADMLGSVGVIVGAVIIYLTGWQWVDSVIAVGIGFMVFPRTWVLLKECINILLEGVPVGLDLRKLEQSVLAVSGVDEIHDLHVWSLTKSQHSLTAHIVLQPEANGEAVRRAIEQVLQQQYDLHHTTLQMEAENCAREEDIH</sequence>
<comment type="subcellular location">
    <subcellularLocation>
        <location evidence="1">Membrane</location>
        <topology evidence="1">Multi-pass membrane protein</topology>
    </subcellularLocation>
</comment>